<dbReference type="NCBIfam" id="TIGR00916">
    <property type="entry name" value="2A0604s01"/>
    <property type="match status" value="1"/>
</dbReference>
<evidence type="ECO:0000259" key="11">
    <source>
        <dbReference type="Pfam" id="PF02355"/>
    </source>
</evidence>
<dbReference type="InterPro" id="IPR022813">
    <property type="entry name" value="SecD/SecF_arch_bac"/>
</dbReference>
<dbReference type="Proteomes" id="UP000627715">
    <property type="component" value="Unassembled WGS sequence"/>
</dbReference>
<dbReference type="Pfam" id="PF07549">
    <property type="entry name" value="Sec_GG"/>
    <property type="match status" value="1"/>
</dbReference>
<evidence type="ECO:0000256" key="2">
    <source>
        <dbReference type="ARBA" id="ARBA00022448"/>
    </source>
</evidence>
<dbReference type="SUPFAM" id="SSF82866">
    <property type="entry name" value="Multidrug efflux transporter AcrB transmembrane domain"/>
    <property type="match status" value="1"/>
</dbReference>
<feature type="transmembrane region" description="Helical" evidence="9">
    <location>
        <begin position="475"/>
        <end position="497"/>
    </location>
</feature>
<dbReference type="EMBL" id="BMIY01000004">
    <property type="protein sequence ID" value="GGG54620.1"/>
    <property type="molecule type" value="Genomic_DNA"/>
</dbReference>
<dbReference type="Gene3D" id="1.20.1640.10">
    <property type="entry name" value="Multidrug efflux transporter AcrB transmembrane domain"/>
    <property type="match status" value="1"/>
</dbReference>
<comment type="subcellular location">
    <subcellularLocation>
        <location evidence="1 9">Cell membrane</location>
        <topology evidence="1 9">Multi-pass membrane protein</topology>
    </subcellularLocation>
</comment>
<evidence type="ECO:0000256" key="6">
    <source>
        <dbReference type="ARBA" id="ARBA00022989"/>
    </source>
</evidence>
<keyword evidence="4 9" id="KW-0812">Transmembrane</keyword>
<dbReference type="InterPro" id="IPR054384">
    <property type="entry name" value="SecDF_P1_head"/>
</dbReference>
<feature type="coiled-coil region" evidence="10">
    <location>
        <begin position="143"/>
        <end position="170"/>
    </location>
</feature>
<comment type="caution">
    <text evidence="9">Lacks conserved residue(s) required for the propagation of feature annotation.</text>
</comment>
<evidence type="ECO:0000256" key="4">
    <source>
        <dbReference type="ARBA" id="ARBA00022692"/>
    </source>
</evidence>
<dbReference type="Pfam" id="PF02355">
    <property type="entry name" value="SecD_SecF_C"/>
    <property type="match status" value="1"/>
</dbReference>
<dbReference type="GO" id="GO:0065002">
    <property type="term" value="P:intracellular protein transmembrane transport"/>
    <property type="evidence" value="ECO:0007669"/>
    <property type="project" value="UniProtKB-UniRule"/>
</dbReference>
<dbReference type="GO" id="GO:0015450">
    <property type="term" value="F:protein-transporting ATPase activity"/>
    <property type="evidence" value="ECO:0007669"/>
    <property type="project" value="InterPro"/>
</dbReference>
<comment type="similarity">
    <text evidence="9">Belongs to the SecD/SecF family. SecD subfamily.</text>
</comment>
<evidence type="ECO:0000256" key="7">
    <source>
        <dbReference type="ARBA" id="ARBA00023010"/>
    </source>
</evidence>
<dbReference type="InterPro" id="IPR005791">
    <property type="entry name" value="SecD"/>
</dbReference>
<evidence type="ECO:0000313" key="15">
    <source>
        <dbReference type="EMBL" id="GGG54620.1"/>
    </source>
</evidence>
<keyword evidence="5 9" id="KW-0653">Protein transport</keyword>
<keyword evidence="6 9" id="KW-1133">Transmembrane helix</keyword>
<evidence type="ECO:0000259" key="14">
    <source>
        <dbReference type="Pfam" id="PF22599"/>
    </source>
</evidence>
<dbReference type="PANTHER" id="PTHR30081">
    <property type="entry name" value="PROTEIN-EXPORT MEMBRANE PROTEIN SEC"/>
    <property type="match status" value="1"/>
</dbReference>
<dbReference type="OrthoDB" id="9805019at2"/>
<evidence type="ECO:0000313" key="16">
    <source>
        <dbReference type="Proteomes" id="UP000627715"/>
    </source>
</evidence>
<evidence type="ECO:0000256" key="10">
    <source>
        <dbReference type="SAM" id="Coils"/>
    </source>
</evidence>
<feature type="domain" description="Protein export membrane protein SecD/SecF C-terminal" evidence="11">
    <location>
        <begin position="434"/>
        <end position="601"/>
    </location>
</feature>
<evidence type="ECO:0000256" key="3">
    <source>
        <dbReference type="ARBA" id="ARBA00022475"/>
    </source>
</evidence>
<sequence length="618" mass="67820">MLNKFPLWKNILVVTVLLLGLLYALPNLYPDDPAIQISHENDPVTQIDVGMATDALRAQGIDYFGDELNDLGGLIRFSSLEDQLSAKAVIEDTLGEGYIVALNLAPTTPDFLQGIGASRMNLGLDLQGGVHFLMEVDMDTAQRRRMENILSNIRQELRNERIRARNMEVLEDYSIELSFADEESRSQARSIVREGFADLQVIGRESGGEYLLDLAMTPESVEQMRSDTITANQTSIRNRVDSLGVSEPVIQQQGPNRIVVELPGVQDTAQAKRILQRIATLQFHLSAEVGAPSASYETYEYQGTPVNVNNDVILQGDRVSNVRSSLDQYGQPQVVINLDAQGGQQFNRVTRENIGQPMDILLIETRTRTVMTTDENGNQVEEQESYEERSLISHAVIRAALGREFVITGLSSREANDLSLLIRSGALAAPMYFVEERTVGPSLGQENIIQGAEAVALGYFLVLSFMLYYYRLFGLAANIALISNVMLLVAIMSIIQATLTLPGIFGIVLTIGMAVDANVLIFTRIREEIVAGMSPQNAISAGFDRAFSTILDANITTFLVAMVLFTVGTGPVKGFSVTLMVGIITSMFSAIMVTRAVVNLMYGGRRVTSLSIGPFIKS</sequence>
<dbReference type="Pfam" id="PF13721">
    <property type="entry name" value="SecD-TM1"/>
    <property type="match status" value="1"/>
</dbReference>
<evidence type="ECO:0000256" key="5">
    <source>
        <dbReference type="ARBA" id="ARBA00022927"/>
    </source>
</evidence>
<comment type="function">
    <text evidence="9">Part of the Sec protein translocase complex. Interacts with the SecYEG preprotein conducting channel. SecDF uses the proton motive force (PMF) to complete protein translocation after the ATP-dependent function of SecA.</text>
</comment>
<dbReference type="FunFam" id="1.20.1640.10:FF:000004">
    <property type="entry name" value="Protein translocase subunit SecD"/>
    <property type="match status" value="1"/>
</dbReference>
<dbReference type="HAMAP" id="MF_01463_B">
    <property type="entry name" value="SecD_B"/>
    <property type="match status" value="1"/>
</dbReference>
<keyword evidence="3 9" id="KW-1003">Cell membrane</keyword>
<feature type="domain" description="Protein translocase subunit SecDF P1" evidence="13">
    <location>
        <begin position="231"/>
        <end position="286"/>
    </location>
</feature>
<comment type="caution">
    <text evidence="15">The sequence shown here is derived from an EMBL/GenBank/DDBJ whole genome shotgun (WGS) entry which is preliminary data.</text>
</comment>
<feature type="transmembrane region" description="Helical" evidence="9">
    <location>
        <begin position="503"/>
        <end position="525"/>
    </location>
</feature>
<dbReference type="InterPro" id="IPR048631">
    <property type="entry name" value="SecD_1st"/>
</dbReference>
<keyword evidence="16" id="KW-1185">Reference proteome</keyword>
<dbReference type="NCBIfam" id="TIGR01129">
    <property type="entry name" value="secD"/>
    <property type="match status" value="1"/>
</dbReference>
<dbReference type="PANTHER" id="PTHR30081:SF1">
    <property type="entry name" value="PROTEIN TRANSLOCASE SUBUNIT SECD"/>
    <property type="match status" value="1"/>
</dbReference>
<dbReference type="Gene3D" id="3.30.70.3400">
    <property type="match status" value="2"/>
</dbReference>
<dbReference type="Gene3D" id="3.30.1360.200">
    <property type="match status" value="1"/>
</dbReference>
<evidence type="ECO:0000256" key="1">
    <source>
        <dbReference type="ARBA" id="ARBA00004651"/>
    </source>
</evidence>
<dbReference type="InterPro" id="IPR022646">
    <property type="entry name" value="SecD/SecF_CS"/>
</dbReference>
<evidence type="ECO:0000256" key="8">
    <source>
        <dbReference type="ARBA" id="ARBA00023136"/>
    </source>
</evidence>
<comment type="subunit">
    <text evidence="9">Forms a complex with SecF. Part of the essential Sec protein translocation apparatus which comprises SecA, SecYEG and auxiliary proteins SecDF-YajC and YidC.</text>
</comment>
<dbReference type="GO" id="GO:0043952">
    <property type="term" value="P:protein transport by the Sec complex"/>
    <property type="evidence" value="ECO:0007669"/>
    <property type="project" value="UniProtKB-UniRule"/>
</dbReference>
<evidence type="ECO:0000259" key="12">
    <source>
        <dbReference type="Pfam" id="PF13721"/>
    </source>
</evidence>
<feature type="transmembrane region" description="Helical" evidence="9">
    <location>
        <begin position="448"/>
        <end position="468"/>
    </location>
</feature>
<dbReference type="GO" id="GO:0006605">
    <property type="term" value="P:protein targeting"/>
    <property type="evidence" value="ECO:0007669"/>
    <property type="project" value="UniProtKB-UniRule"/>
</dbReference>
<feature type="transmembrane region" description="Helical" evidence="9">
    <location>
        <begin position="546"/>
        <end position="568"/>
    </location>
</feature>
<organism evidence="15 16">
    <name type="scientific">Pseudohongiella nitratireducens</name>
    <dbReference type="NCBI Taxonomy" id="1768907"/>
    <lineage>
        <taxon>Bacteria</taxon>
        <taxon>Pseudomonadati</taxon>
        <taxon>Pseudomonadota</taxon>
        <taxon>Gammaproteobacteria</taxon>
        <taxon>Pseudomonadales</taxon>
        <taxon>Pseudohongiellaceae</taxon>
        <taxon>Pseudohongiella</taxon>
    </lineage>
</organism>
<keyword evidence="7 9" id="KW-0811">Translocation</keyword>
<keyword evidence="8 9" id="KW-0472">Membrane</keyword>
<dbReference type="InterPro" id="IPR055344">
    <property type="entry name" value="SecD_SecF_C_bact"/>
</dbReference>
<feature type="domain" description="SecDF P1 head subdomain" evidence="14">
    <location>
        <begin position="300"/>
        <end position="429"/>
    </location>
</feature>
<evidence type="ECO:0000259" key="13">
    <source>
        <dbReference type="Pfam" id="PF21760"/>
    </source>
</evidence>
<feature type="transmembrane region" description="Helical" evidence="9">
    <location>
        <begin position="574"/>
        <end position="598"/>
    </location>
</feature>
<dbReference type="InterPro" id="IPR027398">
    <property type="entry name" value="SecD-TM"/>
</dbReference>
<keyword evidence="2 9" id="KW-0813">Transport</keyword>
<dbReference type="InterPro" id="IPR048634">
    <property type="entry name" value="SecD_SecF_C"/>
</dbReference>
<name>A0A917GRU7_9GAMM</name>
<feature type="domain" description="SecD export protein N-terminal TM" evidence="12">
    <location>
        <begin position="2"/>
        <end position="102"/>
    </location>
</feature>
<reference evidence="15" key="2">
    <citation type="submission" date="2020-09" db="EMBL/GenBank/DDBJ databases">
        <authorList>
            <person name="Sun Q."/>
            <person name="Zhou Y."/>
        </authorList>
    </citation>
    <scope>NUCLEOTIDE SEQUENCE</scope>
    <source>
        <strain evidence="15">CGMCC 1.15425</strain>
    </source>
</reference>
<protein>
    <recommendedName>
        <fullName evidence="9">Protein translocase subunit SecD</fullName>
    </recommendedName>
</protein>
<accession>A0A917GRU7</accession>
<gene>
    <name evidence="9 15" type="primary">secD</name>
    <name evidence="15" type="ORF">GCM10011403_09670</name>
</gene>
<proteinExistence type="inferred from homology"/>
<reference evidence="15" key="1">
    <citation type="journal article" date="2014" name="Int. J. Syst. Evol. Microbiol.">
        <title>Complete genome sequence of Corynebacterium casei LMG S-19264T (=DSM 44701T), isolated from a smear-ripened cheese.</title>
        <authorList>
            <consortium name="US DOE Joint Genome Institute (JGI-PGF)"/>
            <person name="Walter F."/>
            <person name="Albersmeier A."/>
            <person name="Kalinowski J."/>
            <person name="Ruckert C."/>
        </authorList>
    </citation>
    <scope>NUCLEOTIDE SEQUENCE</scope>
    <source>
        <strain evidence="15">CGMCC 1.15425</strain>
    </source>
</reference>
<keyword evidence="10" id="KW-0175">Coiled coil</keyword>
<evidence type="ECO:0000256" key="9">
    <source>
        <dbReference type="HAMAP-Rule" id="MF_01463"/>
    </source>
</evidence>
<dbReference type="Pfam" id="PF22599">
    <property type="entry name" value="SecDF_P1_head"/>
    <property type="match status" value="1"/>
</dbReference>
<dbReference type="AlphaFoldDB" id="A0A917GRU7"/>
<dbReference type="Pfam" id="PF21760">
    <property type="entry name" value="SecD_1st"/>
    <property type="match status" value="1"/>
</dbReference>
<dbReference type="RefSeq" id="WP_068812205.1">
    <property type="nucleotide sequence ID" value="NZ_BMIY01000004.1"/>
</dbReference>
<dbReference type="GO" id="GO:0005886">
    <property type="term" value="C:plasma membrane"/>
    <property type="evidence" value="ECO:0007669"/>
    <property type="project" value="UniProtKB-SubCell"/>
</dbReference>